<comment type="caution">
    <text evidence="1">The sequence shown here is derived from an EMBL/GenBank/DDBJ whole genome shotgun (WGS) entry which is preliminary data.</text>
</comment>
<accession>A0A0L0ERY4</accession>
<reference evidence="2" key="1">
    <citation type="submission" date="2015-07" db="EMBL/GenBank/DDBJ databases">
        <title>Draft genome sequence of a Pseudoalteromonas rubra strain, OCN096, isolated from Kaneohe Bay, Oahu, Hawaii.</title>
        <authorList>
            <person name="Beurmann S."/>
            <person name="Ushijima B."/>
            <person name="Belcaid M."/>
            <person name="Callahan S.M."/>
            <person name="Aeby G.S."/>
        </authorList>
    </citation>
    <scope>NUCLEOTIDE SEQUENCE [LARGE SCALE GENOMIC DNA]</scope>
    <source>
        <strain evidence="2">OCN096</strain>
    </source>
</reference>
<dbReference type="Proteomes" id="UP000036850">
    <property type="component" value="Unassembled WGS sequence"/>
</dbReference>
<proteinExistence type="predicted"/>
<organism evidence="1 2">
    <name type="scientific">Pseudoalteromonas rubra</name>
    <dbReference type="NCBI Taxonomy" id="43658"/>
    <lineage>
        <taxon>Bacteria</taxon>
        <taxon>Pseudomonadati</taxon>
        <taxon>Pseudomonadota</taxon>
        <taxon>Gammaproteobacteria</taxon>
        <taxon>Alteromonadales</taxon>
        <taxon>Pseudoalteromonadaceae</taxon>
        <taxon>Pseudoalteromonas</taxon>
    </lineage>
</organism>
<dbReference type="AlphaFoldDB" id="A0A0L0ERY4"/>
<protein>
    <submittedName>
        <fullName evidence="1">Uncharacterized protein</fullName>
    </submittedName>
</protein>
<dbReference type="PATRIC" id="fig|43658.6.peg.5856"/>
<dbReference type="EMBL" id="LFZX01000092">
    <property type="protein sequence ID" value="KNC67120.1"/>
    <property type="molecule type" value="Genomic_DNA"/>
</dbReference>
<feature type="non-terminal residue" evidence="1">
    <location>
        <position position="1"/>
    </location>
</feature>
<evidence type="ECO:0000313" key="2">
    <source>
        <dbReference type="Proteomes" id="UP000036850"/>
    </source>
</evidence>
<sequence>VSTCARDLGVEAQEDLMLIEAQDLFYLPIEDWVIAPFIEKFPLEIVLPELTMSVAYSFTANALP</sequence>
<name>A0A0L0ERY4_9GAMM</name>
<evidence type="ECO:0000313" key="1">
    <source>
        <dbReference type="EMBL" id="KNC67120.1"/>
    </source>
</evidence>
<gene>
    <name evidence="1" type="ORF">AC626_12770</name>
</gene>